<proteinExistence type="predicted"/>
<dbReference type="Proteomes" id="UP000036681">
    <property type="component" value="Unplaced"/>
</dbReference>
<accession>A0A0M3HX17</accession>
<sequence length="82" mass="9202">MSVGVPSFRPSPLPRCEDSTVFLPGLRRSWGTSDIFERHNVCRTYRNAGHTISCLLSTKHPLSLLVSRNSTPPLVLKRYYGA</sequence>
<dbReference type="AlphaFoldDB" id="A0A0M3HX17"/>
<name>A0A0M3HX17_ASCLU</name>
<keyword evidence="1" id="KW-1185">Reference proteome</keyword>
<reference evidence="2" key="1">
    <citation type="submission" date="2017-02" db="UniProtKB">
        <authorList>
            <consortium name="WormBaseParasite"/>
        </authorList>
    </citation>
    <scope>IDENTIFICATION</scope>
</reference>
<evidence type="ECO:0000313" key="1">
    <source>
        <dbReference type="Proteomes" id="UP000036681"/>
    </source>
</evidence>
<protein>
    <submittedName>
        <fullName evidence="2">Uncharacterized protein</fullName>
    </submittedName>
</protein>
<dbReference type="WBParaSite" id="ALUE_0000778401-mRNA-1">
    <property type="protein sequence ID" value="ALUE_0000778401-mRNA-1"/>
    <property type="gene ID" value="ALUE_0000778401"/>
</dbReference>
<organism evidence="1 2">
    <name type="scientific">Ascaris lumbricoides</name>
    <name type="common">Giant roundworm</name>
    <dbReference type="NCBI Taxonomy" id="6252"/>
    <lineage>
        <taxon>Eukaryota</taxon>
        <taxon>Metazoa</taxon>
        <taxon>Ecdysozoa</taxon>
        <taxon>Nematoda</taxon>
        <taxon>Chromadorea</taxon>
        <taxon>Rhabditida</taxon>
        <taxon>Spirurina</taxon>
        <taxon>Ascaridomorpha</taxon>
        <taxon>Ascaridoidea</taxon>
        <taxon>Ascarididae</taxon>
        <taxon>Ascaris</taxon>
    </lineage>
</organism>
<evidence type="ECO:0000313" key="2">
    <source>
        <dbReference type="WBParaSite" id="ALUE_0000778401-mRNA-1"/>
    </source>
</evidence>